<keyword evidence="1" id="KW-1133">Transmembrane helix</keyword>
<protein>
    <submittedName>
        <fullName evidence="2">Uncharacterized protein</fullName>
    </submittedName>
</protein>
<dbReference type="EMBL" id="CP060636">
    <property type="protein sequence ID" value="QNM10970.1"/>
    <property type="molecule type" value="Genomic_DNA"/>
</dbReference>
<proteinExistence type="predicted"/>
<organism evidence="2 3">
    <name type="scientific">[Eubacterium] hominis</name>
    <dbReference type="NCBI Taxonomy" id="2764325"/>
    <lineage>
        <taxon>Bacteria</taxon>
        <taxon>Bacillati</taxon>
        <taxon>Bacillota</taxon>
        <taxon>Erysipelotrichia</taxon>
        <taxon>Erysipelotrichales</taxon>
        <taxon>Erysipelotrichaceae</taxon>
        <taxon>Amedibacillus</taxon>
    </lineage>
</organism>
<keyword evidence="1" id="KW-0812">Transmembrane</keyword>
<reference evidence="2 3" key="1">
    <citation type="submission" date="2020-08" db="EMBL/GenBank/DDBJ databases">
        <authorList>
            <person name="Liu C."/>
            <person name="Sun Q."/>
        </authorList>
    </citation>
    <scope>NUCLEOTIDE SEQUENCE [LARGE SCALE GENOMIC DNA]</scope>
    <source>
        <strain evidence="2 3">NSJ-61</strain>
    </source>
</reference>
<name>A0A7G9GJI8_9FIRM</name>
<feature type="transmembrane region" description="Helical" evidence="1">
    <location>
        <begin position="45"/>
        <end position="68"/>
    </location>
</feature>
<dbReference type="RefSeq" id="WP_117453280.1">
    <property type="nucleotide sequence ID" value="NZ_CP060636.1"/>
</dbReference>
<evidence type="ECO:0000313" key="3">
    <source>
        <dbReference type="Proteomes" id="UP000515856"/>
    </source>
</evidence>
<evidence type="ECO:0000256" key="1">
    <source>
        <dbReference type="SAM" id="Phobius"/>
    </source>
</evidence>
<sequence>MSTNNPQDKYMKVSKKFVIAQDFLGFITLVLAIFQGITLVIPGKIFLTISGIILVMEYIASYLSSVYFDKAHVIREIGLLDNSFSEKRIPNYDSETYYNNGSIIDGYIKLLANIHENALFTSNVSARMSIPYFVVSAIAFVILLVQLFLYGMDDYSSILLNFIVSSSFFNRAIKINSLKNSTEIIYDKANELCNLYENNPTETKLLLPRILELILQYENTIYESKLILNEKIFNKLNYSLSMEWNKIRDSYLLYSNKNE</sequence>
<dbReference type="AlphaFoldDB" id="A0A7G9GJI8"/>
<keyword evidence="3" id="KW-1185">Reference proteome</keyword>
<feature type="transmembrane region" description="Helical" evidence="1">
    <location>
        <begin position="130"/>
        <end position="149"/>
    </location>
</feature>
<gene>
    <name evidence="2" type="ORF">H9Q80_11860</name>
</gene>
<evidence type="ECO:0000313" key="2">
    <source>
        <dbReference type="EMBL" id="QNM10970.1"/>
    </source>
</evidence>
<dbReference type="KEGG" id="ehn:H9Q80_11860"/>
<dbReference type="Proteomes" id="UP000515856">
    <property type="component" value="Chromosome"/>
</dbReference>
<feature type="transmembrane region" description="Helical" evidence="1">
    <location>
        <begin position="17"/>
        <end position="39"/>
    </location>
</feature>
<keyword evidence="1" id="KW-0472">Membrane</keyword>
<accession>A0A7G9GJI8</accession>